<dbReference type="EMBL" id="MUGX01000011">
    <property type="protein sequence ID" value="OXA88126.1"/>
    <property type="molecule type" value="Genomic_DNA"/>
</dbReference>
<gene>
    <name evidence="2" type="ORF">B0A73_10145</name>
    <name evidence="1" type="ORF">IW18_02845</name>
</gene>
<accession>A0A0D0EZD5</accession>
<evidence type="ECO:0000313" key="4">
    <source>
        <dbReference type="Proteomes" id="UP000198302"/>
    </source>
</evidence>
<dbReference type="RefSeq" id="WP_041516065.1">
    <property type="nucleotide sequence ID" value="NZ_JPRK01000003.1"/>
</dbReference>
<reference evidence="2 4" key="2">
    <citation type="submission" date="2016-11" db="EMBL/GenBank/DDBJ databases">
        <title>Whole genomes of Flavobacteriaceae.</title>
        <authorList>
            <person name="Stine C."/>
            <person name="Li C."/>
            <person name="Tadesse D."/>
        </authorList>
    </citation>
    <scope>NUCLEOTIDE SEQUENCE [LARGE SCALE GENOMIC DNA]</scope>
    <source>
        <strain evidence="2 4">ATCC 51468</strain>
    </source>
</reference>
<organism evidence="1 3">
    <name type="scientific">Flavobacterium hibernum</name>
    <dbReference type="NCBI Taxonomy" id="37752"/>
    <lineage>
        <taxon>Bacteria</taxon>
        <taxon>Pseudomonadati</taxon>
        <taxon>Bacteroidota</taxon>
        <taxon>Flavobacteriia</taxon>
        <taxon>Flavobacteriales</taxon>
        <taxon>Flavobacteriaceae</taxon>
        <taxon>Flavobacterium</taxon>
    </lineage>
</organism>
<dbReference type="STRING" id="37752.IW18_02845"/>
<proteinExistence type="predicted"/>
<name>A0A0D0EZD5_9FLAO</name>
<evidence type="ECO:0000313" key="1">
    <source>
        <dbReference type="EMBL" id="KIO54403.1"/>
    </source>
</evidence>
<dbReference type="Proteomes" id="UP000198302">
    <property type="component" value="Unassembled WGS sequence"/>
</dbReference>
<sequence>MIKTTKNSSGVMGITSLSRNLNSEIGSYQEHYINENFGYTVRLTNGAINMSSEIAEDYENQRNSITNDRIEKVANTFRKI</sequence>
<reference evidence="1 3" key="1">
    <citation type="submission" date="2015-01" db="EMBL/GenBank/DDBJ databases">
        <title>Genome of Flavobacterium hibernum DSM 12611.</title>
        <authorList>
            <person name="Stropko S.J."/>
            <person name="Pipes S.E."/>
            <person name="Newman J.D."/>
        </authorList>
    </citation>
    <scope>NUCLEOTIDE SEQUENCE [LARGE SCALE GENOMIC DNA]</scope>
    <source>
        <strain evidence="1 3">DSM 12611</strain>
    </source>
</reference>
<keyword evidence="4" id="KW-1185">Reference proteome</keyword>
<protein>
    <submittedName>
        <fullName evidence="1">Uncharacterized protein</fullName>
    </submittedName>
</protein>
<dbReference type="AlphaFoldDB" id="A0A0D0EZD5"/>
<comment type="caution">
    <text evidence="1">The sequence shown here is derived from an EMBL/GenBank/DDBJ whole genome shotgun (WGS) entry which is preliminary data.</text>
</comment>
<evidence type="ECO:0000313" key="2">
    <source>
        <dbReference type="EMBL" id="OXA88126.1"/>
    </source>
</evidence>
<dbReference type="EMBL" id="JPRK01000003">
    <property type="protein sequence ID" value="KIO54403.1"/>
    <property type="molecule type" value="Genomic_DNA"/>
</dbReference>
<evidence type="ECO:0000313" key="3">
    <source>
        <dbReference type="Proteomes" id="UP000032061"/>
    </source>
</evidence>
<dbReference type="Proteomes" id="UP000032061">
    <property type="component" value="Unassembled WGS sequence"/>
</dbReference>
<dbReference type="OrthoDB" id="1189822at2"/>